<dbReference type="EMBL" id="JACHBS010000001">
    <property type="protein sequence ID" value="MBB5617329.1"/>
    <property type="molecule type" value="Genomic_DNA"/>
</dbReference>
<evidence type="ECO:0000256" key="1">
    <source>
        <dbReference type="SAM" id="SignalP"/>
    </source>
</evidence>
<dbReference type="RefSeq" id="WP_153981599.1">
    <property type="nucleotide sequence ID" value="NZ_BAAANZ010000010.1"/>
</dbReference>
<dbReference type="Pfam" id="PF01551">
    <property type="entry name" value="Peptidase_M23"/>
    <property type="match status" value="1"/>
</dbReference>
<feature type="domain" description="M23ase beta-sheet core" evidence="2">
    <location>
        <begin position="63"/>
        <end position="159"/>
    </location>
</feature>
<accession>A0A840XN34</accession>
<dbReference type="OrthoDB" id="5245088at2"/>
<dbReference type="Proteomes" id="UP000552883">
    <property type="component" value="Unassembled WGS sequence"/>
</dbReference>
<organism evidence="3 4">
    <name type="scientific">Microcella frigidaquae</name>
    <dbReference type="NCBI Taxonomy" id="424758"/>
    <lineage>
        <taxon>Bacteria</taxon>
        <taxon>Bacillati</taxon>
        <taxon>Actinomycetota</taxon>
        <taxon>Actinomycetes</taxon>
        <taxon>Micrococcales</taxon>
        <taxon>Microbacteriaceae</taxon>
        <taxon>Microcella</taxon>
    </lineage>
</organism>
<gene>
    <name evidence="3" type="ORF">BJ959_000825</name>
</gene>
<keyword evidence="4" id="KW-1185">Reference proteome</keyword>
<proteinExistence type="predicted"/>
<keyword evidence="3" id="KW-0378">Hydrolase</keyword>
<evidence type="ECO:0000259" key="2">
    <source>
        <dbReference type="Pfam" id="PF01551"/>
    </source>
</evidence>
<keyword evidence="1" id="KW-0732">Signal</keyword>
<feature type="signal peptide" evidence="1">
    <location>
        <begin position="1"/>
        <end position="27"/>
    </location>
</feature>
<evidence type="ECO:0000313" key="4">
    <source>
        <dbReference type="Proteomes" id="UP000552883"/>
    </source>
</evidence>
<feature type="chain" id="PRO_5032846503" evidence="1">
    <location>
        <begin position="28"/>
        <end position="176"/>
    </location>
</feature>
<dbReference type="GO" id="GO:0016787">
    <property type="term" value="F:hydrolase activity"/>
    <property type="evidence" value="ECO:0007669"/>
    <property type="project" value="UniProtKB-KW"/>
</dbReference>
<dbReference type="AlphaFoldDB" id="A0A840XN34"/>
<reference evidence="3 4" key="1">
    <citation type="submission" date="2020-08" db="EMBL/GenBank/DDBJ databases">
        <title>Sequencing the genomes of 1000 actinobacteria strains.</title>
        <authorList>
            <person name="Klenk H.-P."/>
        </authorList>
    </citation>
    <scope>NUCLEOTIDE SEQUENCE [LARGE SCALE GENOMIC DNA]</scope>
    <source>
        <strain evidence="3 4">DSM 23889</strain>
    </source>
</reference>
<dbReference type="InterPro" id="IPR016047">
    <property type="entry name" value="M23ase_b-sheet_dom"/>
</dbReference>
<comment type="caution">
    <text evidence="3">The sequence shown here is derived from an EMBL/GenBank/DDBJ whole genome shotgun (WGS) entry which is preliminary data.</text>
</comment>
<name>A0A840XN34_9MICO</name>
<dbReference type="InterPro" id="IPR011055">
    <property type="entry name" value="Dup_hybrid_motif"/>
</dbReference>
<evidence type="ECO:0000313" key="3">
    <source>
        <dbReference type="EMBL" id="MBB5617329.1"/>
    </source>
</evidence>
<protein>
    <submittedName>
        <fullName evidence="3">Murein DD-endopeptidase MepM/ murein hydrolase activator NlpD</fullName>
    </submittedName>
</protein>
<dbReference type="Gene3D" id="2.70.70.10">
    <property type="entry name" value="Glucose Permease (Domain IIA)"/>
    <property type="match status" value="1"/>
</dbReference>
<sequence length="176" mass="18201">MRRTVSTALVALLSMTLLTLPPPLAPAAASVPGPHAAGWVWPVDGPRVVERPFLAPAQPWAPGHRGVDLRAPAVGAEVRAVMAGVIHFAGVVVDRPVVTVRDGQLLATVEPVEPIVAEGDRVAAGQVIGHLLPGHCATAPRAAPCVHLGVRLAGEYVSPLLYLGGLQRAVLLPLTP</sequence>
<dbReference type="SUPFAM" id="SSF51261">
    <property type="entry name" value="Duplicated hybrid motif"/>
    <property type="match status" value="1"/>
</dbReference>